<dbReference type="InterPro" id="IPR003507">
    <property type="entry name" value="S66_fam"/>
</dbReference>
<evidence type="ECO:0000256" key="3">
    <source>
        <dbReference type="ARBA" id="ARBA00022825"/>
    </source>
</evidence>
<evidence type="ECO:0000313" key="5">
    <source>
        <dbReference type="EMBL" id="MPN64855.1"/>
    </source>
</evidence>
<reference evidence="5" key="1">
    <citation type="submission" date="2019-08" db="EMBL/GenBank/DDBJ databases">
        <authorList>
            <person name="Kucharzyk K."/>
            <person name="Murdoch R.W."/>
            <person name="Higgins S."/>
            <person name="Loffler F."/>
        </authorList>
    </citation>
    <scope>NUCLEOTIDE SEQUENCE</scope>
</reference>
<dbReference type="Pfam" id="PF17676">
    <property type="entry name" value="Peptidase_S66C"/>
    <property type="match status" value="1"/>
</dbReference>
<evidence type="ECO:0000256" key="2">
    <source>
        <dbReference type="ARBA" id="ARBA00022670"/>
    </source>
</evidence>
<keyword evidence="1" id="KW-0121">Carboxypeptidase</keyword>
<feature type="domain" description="LD-carboxypeptidase C-terminal" evidence="4">
    <location>
        <begin position="5"/>
        <end position="97"/>
    </location>
</feature>
<dbReference type="InterPro" id="IPR040921">
    <property type="entry name" value="Peptidase_S66C"/>
</dbReference>
<name>A0A645JMH4_9ZZZZ</name>
<sequence>MQRYQTDGIIWYLEACDLHPLALTRSLLQLKMCGWFDGCQGIVFGRPFHDKEVLFDVGFHEAIISSLSDLNIPVVMDMDFGHLPPSFTIINGSIATIDVHDHQGQITYELL</sequence>
<gene>
    <name evidence="5" type="ORF">SDC9_212633</name>
</gene>
<dbReference type="SUPFAM" id="SSF141986">
    <property type="entry name" value="LD-carboxypeptidase A C-terminal domain-like"/>
    <property type="match status" value="1"/>
</dbReference>
<keyword evidence="3" id="KW-0378">Hydrolase</keyword>
<organism evidence="5">
    <name type="scientific">bioreactor metagenome</name>
    <dbReference type="NCBI Taxonomy" id="1076179"/>
    <lineage>
        <taxon>unclassified sequences</taxon>
        <taxon>metagenomes</taxon>
        <taxon>ecological metagenomes</taxon>
    </lineage>
</organism>
<dbReference type="Gene3D" id="3.50.30.60">
    <property type="entry name" value="LD-carboxypeptidase A C-terminal domain-like"/>
    <property type="match status" value="1"/>
</dbReference>
<proteinExistence type="predicted"/>
<dbReference type="GO" id="GO:0008236">
    <property type="term" value="F:serine-type peptidase activity"/>
    <property type="evidence" value="ECO:0007669"/>
    <property type="project" value="UniProtKB-KW"/>
</dbReference>
<comment type="caution">
    <text evidence="5">The sequence shown here is derived from an EMBL/GenBank/DDBJ whole genome shotgun (WGS) entry which is preliminary data.</text>
</comment>
<dbReference type="EMBL" id="VSSQ01146338">
    <property type="protein sequence ID" value="MPN64855.1"/>
    <property type="molecule type" value="Genomic_DNA"/>
</dbReference>
<dbReference type="GO" id="GO:0004180">
    <property type="term" value="F:carboxypeptidase activity"/>
    <property type="evidence" value="ECO:0007669"/>
    <property type="project" value="UniProtKB-KW"/>
</dbReference>
<keyword evidence="2" id="KW-0645">Protease</keyword>
<dbReference type="InterPro" id="IPR027461">
    <property type="entry name" value="Carboxypeptidase_A_C_sf"/>
</dbReference>
<accession>A0A645JMH4</accession>
<evidence type="ECO:0000259" key="4">
    <source>
        <dbReference type="Pfam" id="PF17676"/>
    </source>
</evidence>
<dbReference type="PANTHER" id="PTHR30237:SF2">
    <property type="entry name" value="MUREIN TETRAPEPTIDE CARBOXYPEPTIDASE"/>
    <property type="match status" value="1"/>
</dbReference>
<dbReference type="AlphaFoldDB" id="A0A645JMH4"/>
<protein>
    <recommendedName>
        <fullName evidence="4">LD-carboxypeptidase C-terminal domain-containing protein</fullName>
    </recommendedName>
</protein>
<dbReference type="PANTHER" id="PTHR30237">
    <property type="entry name" value="MURAMOYLTETRAPEPTIDE CARBOXYPEPTIDASE"/>
    <property type="match status" value="1"/>
</dbReference>
<keyword evidence="3" id="KW-0720">Serine protease</keyword>
<evidence type="ECO:0000256" key="1">
    <source>
        <dbReference type="ARBA" id="ARBA00022645"/>
    </source>
</evidence>
<dbReference type="GO" id="GO:0006508">
    <property type="term" value="P:proteolysis"/>
    <property type="evidence" value="ECO:0007669"/>
    <property type="project" value="UniProtKB-KW"/>
</dbReference>